<name>B4HVT1_DROSE</name>
<evidence type="ECO:0000313" key="2">
    <source>
        <dbReference type="Proteomes" id="UP000001292"/>
    </source>
</evidence>
<dbReference type="AlphaFoldDB" id="B4HVT1"/>
<gene>
    <name evidence="1" type="primary">Dsec\GM14410</name>
    <name evidence="1" type="ORF">Dsec_GM14410</name>
</gene>
<reference evidence="1 2" key="1">
    <citation type="journal article" date="2007" name="Nature">
        <title>Evolution of genes and genomes on the Drosophila phylogeny.</title>
        <authorList>
            <consortium name="Drosophila 12 Genomes Consortium"/>
            <person name="Clark A.G."/>
            <person name="Eisen M.B."/>
            <person name="Smith D.R."/>
            <person name="Bergman C.M."/>
            <person name="Oliver B."/>
            <person name="Markow T.A."/>
            <person name="Kaufman T.C."/>
            <person name="Kellis M."/>
            <person name="Gelbart W."/>
            <person name="Iyer V.N."/>
            <person name="Pollard D.A."/>
            <person name="Sackton T.B."/>
            <person name="Larracuente A.M."/>
            <person name="Singh N.D."/>
            <person name="Abad J.P."/>
            <person name="Abt D.N."/>
            <person name="Adryan B."/>
            <person name="Aguade M."/>
            <person name="Akashi H."/>
            <person name="Anderson W.W."/>
            <person name="Aquadro C.F."/>
            <person name="Ardell D.H."/>
            <person name="Arguello R."/>
            <person name="Artieri C.G."/>
            <person name="Barbash D.A."/>
            <person name="Barker D."/>
            <person name="Barsanti P."/>
            <person name="Batterham P."/>
            <person name="Batzoglou S."/>
            <person name="Begun D."/>
            <person name="Bhutkar A."/>
            <person name="Blanco E."/>
            <person name="Bosak S.A."/>
            <person name="Bradley R.K."/>
            <person name="Brand A.D."/>
            <person name="Brent M.R."/>
            <person name="Brooks A.N."/>
            <person name="Brown R.H."/>
            <person name="Butlin R.K."/>
            <person name="Caggese C."/>
            <person name="Calvi B.R."/>
            <person name="Bernardo de Carvalho A."/>
            <person name="Caspi A."/>
            <person name="Castrezana S."/>
            <person name="Celniker S.E."/>
            <person name="Chang J.L."/>
            <person name="Chapple C."/>
            <person name="Chatterji S."/>
            <person name="Chinwalla A."/>
            <person name="Civetta A."/>
            <person name="Clifton S.W."/>
            <person name="Comeron J.M."/>
            <person name="Costello J.C."/>
            <person name="Coyne J.A."/>
            <person name="Daub J."/>
            <person name="David R.G."/>
            <person name="Delcher A.L."/>
            <person name="Delehaunty K."/>
            <person name="Do C.B."/>
            <person name="Ebling H."/>
            <person name="Edwards K."/>
            <person name="Eickbush T."/>
            <person name="Evans J.D."/>
            <person name="Filipski A."/>
            <person name="Findeiss S."/>
            <person name="Freyhult E."/>
            <person name="Fulton L."/>
            <person name="Fulton R."/>
            <person name="Garcia A.C."/>
            <person name="Gardiner A."/>
            <person name="Garfield D.A."/>
            <person name="Garvin B.E."/>
            <person name="Gibson G."/>
            <person name="Gilbert D."/>
            <person name="Gnerre S."/>
            <person name="Godfrey J."/>
            <person name="Good R."/>
            <person name="Gotea V."/>
            <person name="Gravely B."/>
            <person name="Greenberg A.J."/>
            <person name="Griffiths-Jones S."/>
            <person name="Gross S."/>
            <person name="Guigo R."/>
            <person name="Gustafson E.A."/>
            <person name="Haerty W."/>
            <person name="Hahn M.W."/>
            <person name="Halligan D.L."/>
            <person name="Halpern A.L."/>
            <person name="Halter G.M."/>
            <person name="Han M.V."/>
            <person name="Heger A."/>
            <person name="Hillier L."/>
            <person name="Hinrichs A.S."/>
            <person name="Holmes I."/>
            <person name="Hoskins R.A."/>
            <person name="Hubisz M.J."/>
            <person name="Hultmark D."/>
            <person name="Huntley M.A."/>
            <person name="Jaffe D.B."/>
            <person name="Jagadeeshan S."/>
            <person name="Jeck W.R."/>
            <person name="Johnson J."/>
            <person name="Jones C.D."/>
            <person name="Jordan W.C."/>
            <person name="Karpen G.H."/>
            <person name="Kataoka E."/>
            <person name="Keightley P.D."/>
            <person name="Kheradpour P."/>
            <person name="Kirkness E.F."/>
            <person name="Koerich L.B."/>
            <person name="Kristiansen K."/>
            <person name="Kudrna D."/>
            <person name="Kulathinal R.J."/>
            <person name="Kumar S."/>
            <person name="Kwok R."/>
            <person name="Lander E."/>
            <person name="Langley C.H."/>
            <person name="Lapoint R."/>
            <person name="Lazzaro B.P."/>
            <person name="Lee S.J."/>
            <person name="Levesque L."/>
            <person name="Li R."/>
            <person name="Lin C.F."/>
            <person name="Lin M.F."/>
            <person name="Lindblad-Toh K."/>
            <person name="Llopart A."/>
            <person name="Long M."/>
            <person name="Low L."/>
            <person name="Lozovsky E."/>
            <person name="Lu J."/>
            <person name="Luo M."/>
            <person name="Machado C.A."/>
            <person name="Makalowski W."/>
            <person name="Marzo M."/>
            <person name="Matsuda M."/>
            <person name="Matzkin L."/>
            <person name="McAllister B."/>
            <person name="McBride C.S."/>
            <person name="McKernan B."/>
            <person name="McKernan K."/>
            <person name="Mendez-Lago M."/>
            <person name="Minx P."/>
            <person name="Mollenhauer M.U."/>
            <person name="Montooth K."/>
            <person name="Mount S.M."/>
            <person name="Mu X."/>
            <person name="Myers E."/>
            <person name="Negre B."/>
            <person name="Newfeld S."/>
            <person name="Nielsen R."/>
            <person name="Noor M.A."/>
            <person name="O'Grady P."/>
            <person name="Pachter L."/>
            <person name="Papaceit M."/>
            <person name="Parisi M.J."/>
            <person name="Parisi M."/>
            <person name="Parts L."/>
            <person name="Pedersen J.S."/>
            <person name="Pesole G."/>
            <person name="Phillippy A.M."/>
            <person name="Ponting C.P."/>
            <person name="Pop M."/>
            <person name="Porcelli D."/>
            <person name="Powell J.R."/>
            <person name="Prohaska S."/>
            <person name="Pruitt K."/>
            <person name="Puig M."/>
            <person name="Quesneville H."/>
            <person name="Ram K.R."/>
            <person name="Rand D."/>
            <person name="Rasmussen M.D."/>
            <person name="Reed L.K."/>
            <person name="Reenan R."/>
            <person name="Reily A."/>
            <person name="Remington K.A."/>
            <person name="Rieger T.T."/>
            <person name="Ritchie M.G."/>
            <person name="Robin C."/>
            <person name="Rogers Y.H."/>
            <person name="Rohde C."/>
            <person name="Rozas J."/>
            <person name="Rubenfield M.J."/>
            <person name="Ruiz A."/>
            <person name="Russo S."/>
            <person name="Salzberg S.L."/>
            <person name="Sanchez-Gracia A."/>
            <person name="Saranga D.J."/>
            <person name="Sato H."/>
            <person name="Schaeffer S.W."/>
            <person name="Schatz M.C."/>
            <person name="Schlenke T."/>
            <person name="Schwartz R."/>
            <person name="Segarra C."/>
            <person name="Singh R.S."/>
            <person name="Sirot L."/>
            <person name="Sirota M."/>
            <person name="Sisneros N.B."/>
            <person name="Smith C.D."/>
            <person name="Smith T.F."/>
            <person name="Spieth J."/>
            <person name="Stage D.E."/>
            <person name="Stark A."/>
            <person name="Stephan W."/>
            <person name="Strausberg R.L."/>
            <person name="Strempel S."/>
            <person name="Sturgill D."/>
            <person name="Sutton G."/>
            <person name="Sutton G.G."/>
            <person name="Tao W."/>
            <person name="Teichmann S."/>
            <person name="Tobari Y.N."/>
            <person name="Tomimura Y."/>
            <person name="Tsolas J.M."/>
            <person name="Valente V.L."/>
            <person name="Venter E."/>
            <person name="Venter J.C."/>
            <person name="Vicario S."/>
            <person name="Vieira F.G."/>
            <person name="Vilella A.J."/>
            <person name="Villasante A."/>
            <person name="Walenz B."/>
            <person name="Wang J."/>
            <person name="Wasserman M."/>
            <person name="Watts T."/>
            <person name="Wilson D."/>
            <person name="Wilson R.K."/>
            <person name="Wing R.A."/>
            <person name="Wolfner M.F."/>
            <person name="Wong A."/>
            <person name="Wong G.K."/>
            <person name="Wu C.I."/>
            <person name="Wu G."/>
            <person name="Yamamoto D."/>
            <person name="Yang H.P."/>
            <person name="Yang S.P."/>
            <person name="Yorke J.A."/>
            <person name="Yoshida K."/>
            <person name="Zdobnov E."/>
            <person name="Zhang P."/>
            <person name="Zhang Y."/>
            <person name="Zimin A.V."/>
            <person name="Baldwin J."/>
            <person name="Abdouelleil A."/>
            <person name="Abdulkadir J."/>
            <person name="Abebe A."/>
            <person name="Abera B."/>
            <person name="Abreu J."/>
            <person name="Acer S.C."/>
            <person name="Aftuck L."/>
            <person name="Alexander A."/>
            <person name="An P."/>
            <person name="Anderson E."/>
            <person name="Anderson S."/>
            <person name="Arachi H."/>
            <person name="Azer M."/>
            <person name="Bachantsang P."/>
            <person name="Barry A."/>
            <person name="Bayul T."/>
            <person name="Berlin A."/>
            <person name="Bessette D."/>
            <person name="Bloom T."/>
            <person name="Blye J."/>
            <person name="Boguslavskiy L."/>
            <person name="Bonnet C."/>
            <person name="Boukhgalter B."/>
            <person name="Bourzgui I."/>
            <person name="Brown A."/>
            <person name="Cahill P."/>
            <person name="Channer S."/>
            <person name="Cheshatsang Y."/>
            <person name="Chuda L."/>
            <person name="Citroen M."/>
            <person name="Collymore A."/>
            <person name="Cooke P."/>
            <person name="Costello M."/>
            <person name="D'Aco K."/>
            <person name="Daza R."/>
            <person name="De Haan G."/>
            <person name="DeGray S."/>
            <person name="DeMaso C."/>
            <person name="Dhargay N."/>
            <person name="Dooley K."/>
            <person name="Dooley E."/>
            <person name="Doricent M."/>
            <person name="Dorje P."/>
            <person name="Dorjee K."/>
            <person name="Dupes A."/>
            <person name="Elong R."/>
            <person name="Falk J."/>
            <person name="Farina A."/>
            <person name="Faro S."/>
            <person name="Ferguson D."/>
            <person name="Fisher S."/>
            <person name="Foley C.D."/>
            <person name="Franke A."/>
            <person name="Friedrich D."/>
            <person name="Gadbois L."/>
            <person name="Gearin G."/>
            <person name="Gearin C.R."/>
            <person name="Giannoukos G."/>
            <person name="Goode T."/>
            <person name="Graham J."/>
            <person name="Grandbois E."/>
            <person name="Grewal S."/>
            <person name="Gyaltsen K."/>
            <person name="Hafez N."/>
            <person name="Hagos B."/>
            <person name="Hall J."/>
            <person name="Henson C."/>
            <person name="Hollinger A."/>
            <person name="Honan T."/>
            <person name="Huard M.D."/>
            <person name="Hughes L."/>
            <person name="Hurhula B."/>
            <person name="Husby M.E."/>
            <person name="Kamat A."/>
            <person name="Kanga B."/>
            <person name="Kashin S."/>
            <person name="Khazanovich D."/>
            <person name="Kisner P."/>
            <person name="Lance K."/>
            <person name="Lara M."/>
            <person name="Lee W."/>
            <person name="Lennon N."/>
            <person name="Letendre F."/>
            <person name="LeVine R."/>
            <person name="Lipovsky A."/>
            <person name="Liu X."/>
            <person name="Liu J."/>
            <person name="Liu S."/>
            <person name="Lokyitsang T."/>
            <person name="Lokyitsang Y."/>
            <person name="Lubonja R."/>
            <person name="Lui A."/>
            <person name="MacDonald P."/>
            <person name="Magnisalis V."/>
            <person name="Maru K."/>
            <person name="Matthews C."/>
            <person name="McCusker W."/>
            <person name="McDonough S."/>
            <person name="Mehta T."/>
            <person name="Meldrim J."/>
            <person name="Meneus L."/>
            <person name="Mihai O."/>
            <person name="Mihalev A."/>
            <person name="Mihova T."/>
            <person name="Mittelman R."/>
            <person name="Mlenga V."/>
            <person name="Montmayeur A."/>
            <person name="Mulrain L."/>
            <person name="Navidi A."/>
            <person name="Naylor J."/>
            <person name="Negash T."/>
            <person name="Nguyen T."/>
            <person name="Nguyen N."/>
            <person name="Nicol R."/>
            <person name="Norbu C."/>
            <person name="Norbu N."/>
            <person name="Novod N."/>
            <person name="O'Neill B."/>
            <person name="Osman S."/>
            <person name="Markiewicz E."/>
            <person name="Oyono O.L."/>
            <person name="Patti C."/>
            <person name="Phunkhang P."/>
            <person name="Pierre F."/>
            <person name="Priest M."/>
            <person name="Raghuraman S."/>
            <person name="Rege F."/>
            <person name="Reyes R."/>
            <person name="Rise C."/>
            <person name="Rogov P."/>
            <person name="Ross K."/>
            <person name="Ryan E."/>
            <person name="Settipalli S."/>
            <person name="Shea T."/>
            <person name="Sherpa N."/>
            <person name="Shi L."/>
            <person name="Shih D."/>
            <person name="Sparrow T."/>
            <person name="Spaulding J."/>
            <person name="Stalker J."/>
            <person name="Stange-Thomann N."/>
            <person name="Stavropoulos S."/>
            <person name="Stone C."/>
            <person name="Strader C."/>
            <person name="Tesfaye S."/>
            <person name="Thomson T."/>
            <person name="Thoulutsang Y."/>
            <person name="Thoulutsang D."/>
            <person name="Topham K."/>
            <person name="Topping I."/>
            <person name="Tsamla T."/>
            <person name="Vassiliev H."/>
            <person name="Vo A."/>
            <person name="Wangchuk T."/>
            <person name="Wangdi T."/>
            <person name="Weiand M."/>
            <person name="Wilkinson J."/>
            <person name="Wilson A."/>
            <person name="Yadav S."/>
            <person name="Young G."/>
            <person name="Yu Q."/>
            <person name="Zembek L."/>
            <person name="Zhong D."/>
            <person name="Zimmer A."/>
            <person name="Zwirko Z."/>
            <person name="Jaffe D.B."/>
            <person name="Alvarez P."/>
            <person name="Brockman W."/>
            <person name="Butler J."/>
            <person name="Chin C."/>
            <person name="Gnerre S."/>
            <person name="Grabherr M."/>
            <person name="Kleber M."/>
            <person name="Mauceli E."/>
            <person name="MacCallum I."/>
        </authorList>
    </citation>
    <scope>NUCLEOTIDE SEQUENCE [LARGE SCALE GENOMIC DNA]</scope>
    <source>
        <strain evidence="2">Rob3c / Tucson 14021-0248.25</strain>
    </source>
</reference>
<protein>
    <submittedName>
        <fullName evidence="1">GM14410</fullName>
    </submittedName>
</protein>
<evidence type="ECO:0000313" key="1">
    <source>
        <dbReference type="EMBL" id="EDW50046.1"/>
    </source>
</evidence>
<dbReference type="Proteomes" id="UP000001292">
    <property type="component" value="Unassembled WGS sequence"/>
</dbReference>
<organism evidence="2">
    <name type="scientific">Drosophila sechellia</name>
    <name type="common">Fruit fly</name>
    <dbReference type="NCBI Taxonomy" id="7238"/>
    <lineage>
        <taxon>Eukaryota</taxon>
        <taxon>Metazoa</taxon>
        <taxon>Ecdysozoa</taxon>
        <taxon>Arthropoda</taxon>
        <taxon>Hexapoda</taxon>
        <taxon>Insecta</taxon>
        <taxon>Pterygota</taxon>
        <taxon>Neoptera</taxon>
        <taxon>Endopterygota</taxon>
        <taxon>Diptera</taxon>
        <taxon>Brachycera</taxon>
        <taxon>Muscomorpha</taxon>
        <taxon>Ephydroidea</taxon>
        <taxon>Drosophilidae</taxon>
        <taxon>Drosophila</taxon>
        <taxon>Sophophora</taxon>
    </lineage>
</organism>
<sequence length="133" mass="14403">MRSCCTWSGNLRRAALALDDGMTTKASEWATRQGRAVQKCGISWVEWVGLGPDELRLISGEEREQARIRGSAPPWWSAVQPGGASVPARDASAQIKAAIYVEAPGSCWAEQPAMTTVAPSHRMPRPIPSSSRE</sequence>
<dbReference type="EMBL" id="CH480817">
    <property type="protein sequence ID" value="EDW50046.1"/>
    <property type="molecule type" value="Genomic_DNA"/>
</dbReference>
<accession>B4HVT1</accession>
<dbReference type="HOGENOM" id="CLU_1908896_0_0_1"/>
<keyword evidence="2" id="KW-1185">Reference proteome</keyword>
<proteinExistence type="predicted"/>